<evidence type="ECO:0000313" key="3">
    <source>
        <dbReference type="Proteomes" id="UP000501926"/>
    </source>
</evidence>
<evidence type="ECO:0000313" key="2">
    <source>
        <dbReference type="EMBL" id="QII10612.1"/>
    </source>
</evidence>
<sequence length="44" mass="5131">MYIGIDFPEWLFRELILQTCRPALSTLAIVSLSFAYAYTRLSFL</sequence>
<dbReference type="Proteomes" id="UP000501926">
    <property type="component" value="Chromosome"/>
</dbReference>
<gene>
    <name evidence="2" type="ORF">KsCSTR_12330</name>
</gene>
<keyword evidence="1" id="KW-0472">Membrane</keyword>
<protein>
    <submittedName>
        <fullName evidence="2">Uncharacterized protein</fullName>
    </submittedName>
</protein>
<accession>A0A6G7GML8</accession>
<dbReference type="EMBL" id="CP049055">
    <property type="protein sequence ID" value="QII10612.1"/>
    <property type="molecule type" value="Genomic_DNA"/>
</dbReference>
<reference evidence="2 3" key="1">
    <citation type="submission" date="2020-02" db="EMBL/GenBank/DDBJ databases">
        <title>Newly sequenced genome of strain CSTR1 showed variability in Candidatus Kuenenia stuttgartiensis genomes.</title>
        <authorList>
            <person name="Ding C."/>
            <person name="Adrian L."/>
        </authorList>
    </citation>
    <scope>NUCLEOTIDE SEQUENCE [LARGE SCALE GENOMIC DNA]</scope>
    <source>
        <strain evidence="2 3">CSTR1</strain>
    </source>
</reference>
<organism evidence="2 3">
    <name type="scientific">Kuenenia stuttgartiensis</name>
    <dbReference type="NCBI Taxonomy" id="174633"/>
    <lineage>
        <taxon>Bacteria</taxon>
        <taxon>Pseudomonadati</taxon>
        <taxon>Planctomycetota</taxon>
        <taxon>Candidatus Brocadiia</taxon>
        <taxon>Candidatus Brocadiales</taxon>
        <taxon>Candidatus Brocadiaceae</taxon>
        <taxon>Candidatus Kuenenia</taxon>
    </lineage>
</organism>
<feature type="transmembrane region" description="Helical" evidence="1">
    <location>
        <begin position="15"/>
        <end position="38"/>
    </location>
</feature>
<evidence type="ECO:0000256" key="1">
    <source>
        <dbReference type="SAM" id="Phobius"/>
    </source>
</evidence>
<keyword evidence="1" id="KW-0812">Transmembrane</keyword>
<proteinExistence type="predicted"/>
<dbReference type="AlphaFoldDB" id="A0A6G7GML8"/>
<keyword evidence="1" id="KW-1133">Transmembrane helix</keyword>
<name>A0A6G7GML8_KUEST</name>